<dbReference type="PANTHER" id="PTHR37067:SF3">
    <property type="entry name" value="PX DOMAIN-CONTAINING PROTEIN"/>
    <property type="match status" value="1"/>
</dbReference>
<evidence type="ECO:0000313" key="2">
    <source>
        <dbReference type="Proteomes" id="UP001162060"/>
    </source>
</evidence>
<accession>A0AAV1TNR2</accession>
<dbReference type="EMBL" id="CAKLBY020000066">
    <property type="protein sequence ID" value="CAK7922764.1"/>
    <property type="molecule type" value="Genomic_DNA"/>
</dbReference>
<name>A0AAV1TNR2_9STRA</name>
<organism evidence="1 2">
    <name type="scientific">Peronospora matthiolae</name>
    <dbReference type="NCBI Taxonomy" id="2874970"/>
    <lineage>
        <taxon>Eukaryota</taxon>
        <taxon>Sar</taxon>
        <taxon>Stramenopiles</taxon>
        <taxon>Oomycota</taxon>
        <taxon>Peronosporomycetes</taxon>
        <taxon>Peronosporales</taxon>
        <taxon>Peronosporaceae</taxon>
        <taxon>Peronospora</taxon>
    </lineage>
</organism>
<gene>
    <name evidence="1" type="ORF">PM001_LOCUS7935</name>
</gene>
<evidence type="ECO:0008006" key="3">
    <source>
        <dbReference type="Google" id="ProtNLM"/>
    </source>
</evidence>
<sequence>MYKEGDVLRAALDKHDAKTTSNDTWDAVPRRSRVERLRAFLGGLATAFINTTSVESDFSILKREMDEIRTCLVYLRWKVSSRRNSAPFWRTWTVRE</sequence>
<dbReference type="PANTHER" id="PTHR37067">
    <property type="entry name" value="PX DOMAIN-CONTAINING PROTEIN"/>
    <property type="match status" value="1"/>
</dbReference>
<evidence type="ECO:0000313" key="1">
    <source>
        <dbReference type="EMBL" id="CAK7922764.1"/>
    </source>
</evidence>
<reference evidence="1" key="1">
    <citation type="submission" date="2024-01" db="EMBL/GenBank/DDBJ databases">
        <authorList>
            <person name="Webb A."/>
        </authorList>
    </citation>
    <scope>NUCLEOTIDE SEQUENCE</scope>
    <source>
        <strain evidence="1">Pm1</strain>
    </source>
</reference>
<dbReference type="Proteomes" id="UP001162060">
    <property type="component" value="Unassembled WGS sequence"/>
</dbReference>
<proteinExistence type="predicted"/>
<dbReference type="AlphaFoldDB" id="A0AAV1TNR2"/>
<comment type="caution">
    <text evidence="1">The sequence shown here is derived from an EMBL/GenBank/DDBJ whole genome shotgun (WGS) entry which is preliminary data.</text>
</comment>
<protein>
    <recommendedName>
        <fullName evidence="3">Transposase</fullName>
    </recommendedName>
</protein>